<feature type="transmembrane region" description="Helical" evidence="2">
    <location>
        <begin position="35"/>
        <end position="57"/>
    </location>
</feature>
<dbReference type="OrthoDB" id="5110209at2"/>
<evidence type="ECO:0000256" key="1">
    <source>
        <dbReference type="SAM" id="MobiDB-lite"/>
    </source>
</evidence>
<keyword evidence="4" id="KW-1185">Reference proteome</keyword>
<protein>
    <submittedName>
        <fullName evidence="3">Uncharacterized protein</fullName>
    </submittedName>
</protein>
<evidence type="ECO:0000313" key="3">
    <source>
        <dbReference type="EMBL" id="PJJ55191.1"/>
    </source>
</evidence>
<dbReference type="RefSeq" id="WP_100346087.1">
    <property type="nucleotide sequence ID" value="NZ_PGFB01000007.1"/>
</dbReference>
<dbReference type="AlphaFoldDB" id="A0A2M9BB68"/>
<evidence type="ECO:0000313" key="4">
    <source>
        <dbReference type="Proteomes" id="UP000230161"/>
    </source>
</evidence>
<comment type="caution">
    <text evidence="3">The sequence shown here is derived from an EMBL/GenBank/DDBJ whole genome shotgun (WGS) entry which is preliminary data.</text>
</comment>
<proteinExistence type="predicted"/>
<dbReference type="InterPro" id="IPR006311">
    <property type="entry name" value="TAT_signal"/>
</dbReference>
<dbReference type="PROSITE" id="PS51318">
    <property type="entry name" value="TAT"/>
    <property type="match status" value="1"/>
</dbReference>
<keyword evidence="2" id="KW-1133">Transmembrane helix</keyword>
<keyword evidence="2" id="KW-0472">Membrane</keyword>
<sequence length="311" mass="33054">MSDETRTDESTAGELPGTRAAALAGARASSRRRRWLIASAIAAAVVVVGGSVTVQAYRASAQSEYDVALARFQERQSSATILVDEGEKTLAHAQAVLDDSDGRVLDEQPRTTLAQAVDTASGLVDAANDELSQARAVAASDPDDVFITAGSGYRERTEQLAGFDFDAAAELTALARLLGEPTTSVDTAVAAWQSEQDRILRERYTNDVWTAGWIPELDECRGSVDLTAQYGTPSIAEHWSCGGKNFPDDAGTIITLTGVRAGTYRVEGIVKMLDQSVATTADIPHGYDLLYQTCQNGQSSTMSLTALTKIG</sequence>
<feature type="region of interest" description="Disordered" evidence="1">
    <location>
        <begin position="1"/>
        <end position="20"/>
    </location>
</feature>
<dbReference type="Proteomes" id="UP000230161">
    <property type="component" value="Unassembled WGS sequence"/>
</dbReference>
<reference evidence="3 4" key="1">
    <citation type="submission" date="2017-11" db="EMBL/GenBank/DDBJ databases">
        <title>Genomic Encyclopedia of Archaeal and Bacterial Type Strains, Phase II (KMG-II): From Individual Species to Whole Genera.</title>
        <authorList>
            <person name="Goeker M."/>
        </authorList>
    </citation>
    <scope>NUCLEOTIDE SEQUENCE [LARGE SCALE GENOMIC DNA]</scope>
    <source>
        <strain evidence="3 4">DSM 25625</strain>
    </source>
</reference>
<evidence type="ECO:0000256" key="2">
    <source>
        <dbReference type="SAM" id="Phobius"/>
    </source>
</evidence>
<gene>
    <name evidence="3" type="ORF">CLV54_3327</name>
</gene>
<organism evidence="3 4">
    <name type="scientific">Compostimonas suwonensis</name>
    <dbReference type="NCBI Taxonomy" id="1048394"/>
    <lineage>
        <taxon>Bacteria</taxon>
        <taxon>Bacillati</taxon>
        <taxon>Actinomycetota</taxon>
        <taxon>Actinomycetes</taxon>
        <taxon>Micrococcales</taxon>
        <taxon>Microbacteriaceae</taxon>
        <taxon>Compostimonas</taxon>
    </lineage>
</organism>
<keyword evidence="2" id="KW-0812">Transmembrane</keyword>
<accession>A0A2M9BB68</accession>
<name>A0A2M9BB68_9MICO</name>
<dbReference type="EMBL" id="PGFB01000007">
    <property type="protein sequence ID" value="PJJ55191.1"/>
    <property type="molecule type" value="Genomic_DNA"/>
</dbReference>